<proteinExistence type="predicted"/>
<dbReference type="Proteomes" id="UP000078240">
    <property type="component" value="Unassembled WGS sequence"/>
</dbReference>
<protein>
    <submittedName>
        <fullName evidence="2">Uncharacterized protein</fullName>
    </submittedName>
</protein>
<evidence type="ECO:0000313" key="3">
    <source>
        <dbReference type="Proteomes" id="UP000078340"/>
    </source>
</evidence>
<reference evidence="2 3" key="1">
    <citation type="submission" date="2016-02" db="EMBL/GenBank/DDBJ databases">
        <title>Biosynthesis of antibiotic leucinostatins and their inhibition on Phytophthora in bio-control Purpureocillium lilacinum.</title>
        <authorList>
            <person name="Wang G."/>
            <person name="Liu Z."/>
            <person name="Lin R."/>
            <person name="Li E."/>
            <person name="Mao Z."/>
            <person name="Ling J."/>
            <person name="Yin W."/>
            <person name="Xie B."/>
        </authorList>
    </citation>
    <scope>NUCLEOTIDE SEQUENCE [LARGE SCALE GENOMIC DNA]</scope>
    <source>
        <strain evidence="1">PLBJ-1</strain>
        <strain evidence="2">PLFJ-1</strain>
    </source>
</reference>
<organism evidence="2 3">
    <name type="scientific">Purpureocillium lilacinum</name>
    <name type="common">Paecilomyces lilacinus</name>
    <dbReference type="NCBI Taxonomy" id="33203"/>
    <lineage>
        <taxon>Eukaryota</taxon>
        <taxon>Fungi</taxon>
        <taxon>Dikarya</taxon>
        <taxon>Ascomycota</taxon>
        <taxon>Pezizomycotina</taxon>
        <taxon>Sordariomycetes</taxon>
        <taxon>Hypocreomycetidae</taxon>
        <taxon>Hypocreales</taxon>
        <taxon>Ophiocordycipitaceae</taxon>
        <taxon>Purpureocillium</taxon>
    </lineage>
</organism>
<evidence type="ECO:0000313" key="2">
    <source>
        <dbReference type="EMBL" id="OAQ91868.1"/>
    </source>
</evidence>
<gene>
    <name evidence="1" type="ORF">VFPBJ_04402</name>
    <name evidence="2" type="ORF">VFPFJ_03608</name>
</gene>
<comment type="caution">
    <text evidence="2">The sequence shown here is derived from an EMBL/GenBank/DDBJ whole genome shotgun (WGS) entry which is preliminary data.</text>
</comment>
<dbReference type="EMBL" id="LSBI01000003">
    <property type="protein sequence ID" value="OAQ91868.1"/>
    <property type="molecule type" value="Genomic_DNA"/>
</dbReference>
<evidence type="ECO:0000313" key="1">
    <source>
        <dbReference type="EMBL" id="OAQ81818.1"/>
    </source>
</evidence>
<dbReference type="Proteomes" id="UP000078340">
    <property type="component" value="Unassembled WGS sequence"/>
</dbReference>
<dbReference type="AlphaFoldDB" id="A0A179HQB8"/>
<name>A0A179HQB8_PURLI</name>
<dbReference type="EMBL" id="LSBH01000003">
    <property type="protein sequence ID" value="OAQ81818.1"/>
    <property type="molecule type" value="Genomic_DNA"/>
</dbReference>
<accession>A0A179HQB8</accession>
<sequence length="81" mass="8817">MERIAPTDLATLASLPRPNPWSLAKESGINSRLTMSRVYGYSAQDHACHMPPLLDSSHCASSAVRPVFEDGGSRFTAVVWT</sequence>